<dbReference type="SUPFAM" id="SSF51556">
    <property type="entry name" value="Metallo-dependent hydrolases"/>
    <property type="match status" value="1"/>
</dbReference>
<keyword evidence="2 3" id="KW-0378">Hydrolase</keyword>
<accession>A0ABT4JYD9</accession>
<dbReference type="InterPro" id="IPR001130">
    <property type="entry name" value="TatD-like"/>
</dbReference>
<dbReference type="EMBL" id="JAPUBN010000020">
    <property type="protein sequence ID" value="MCZ2723240.1"/>
    <property type="molecule type" value="Genomic_DNA"/>
</dbReference>
<evidence type="ECO:0000256" key="2">
    <source>
        <dbReference type="ARBA" id="ARBA00022801"/>
    </source>
</evidence>
<dbReference type="PROSITE" id="PS01137">
    <property type="entry name" value="TATD_1"/>
    <property type="match status" value="1"/>
</dbReference>
<name>A0ABT4JYD9_9GAMM</name>
<dbReference type="InterPro" id="IPR018228">
    <property type="entry name" value="DNase_TatD-rel_CS"/>
</dbReference>
<evidence type="ECO:0000256" key="1">
    <source>
        <dbReference type="ARBA" id="ARBA00009275"/>
    </source>
</evidence>
<dbReference type="InterPro" id="IPR032466">
    <property type="entry name" value="Metal_Hydrolase"/>
</dbReference>
<dbReference type="PANTHER" id="PTHR46124:SF3">
    <property type="entry name" value="HYDROLASE"/>
    <property type="match status" value="1"/>
</dbReference>
<gene>
    <name evidence="3" type="ORF">O1D97_16900</name>
</gene>
<evidence type="ECO:0000313" key="4">
    <source>
        <dbReference type="Proteomes" id="UP001149719"/>
    </source>
</evidence>
<proteinExistence type="inferred from homology"/>
<sequence>MYIDSHCHLDFSVFDSDREQIVASCLKRGVGHFIIPGTQFNAWNKQALLLDDYSTLSMAYGIHPYFLEQEKLSSIELLGDFCELNSAIAVGEIGLDIWPTSLPLEIQLVFFRSQLDVAKALTLPIILHARRSYDLLYKELKNSRFMNGGVVHGFSGSMVQAKRFIELGFVLGIGGNITYTRALKSIKVVRELGSEDYVLETDSPDMPIAGQQGERNTPLNIPLIAHAIAEIRQQSLQDIEYHTSININRVFPNMMRGSRVES</sequence>
<reference evidence="3" key="1">
    <citation type="submission" date="2022-12" db="EMBL/GenBank/DDBJ databases">
        <title>Marinomonas 15G1-11 sp. nov, isolated from marine algae.</title>
        <authorList>
            <person name="Butt M."/>
            <person name="Choi D.G."/>
            <person name="Kim J.M."/>
            <person name="Lee J.K."/>
            <person name="Baek J.H."/>
            <person name="Jeon C.O."/>
        </authorList>
    </citation>
    <scope>NUCLEOTIDE SEQUENCE</scope>
    <source>
        <strain evidence="3">15G1-11</strain>
    </source>
</reference>
<organism evidence="3 4">
    <name type="scientific">Marinomonas phaeophyticola</name>
    <dbReference type="NCBI Taxonomy" id="3004091"/>
    <lineage>
        <taxon>Bacteria</taxon>
        <taxon>Pseudomonadati</taxon>
        <taxon>Pseudomonadota</taxon>
        <taxon>Gammaproteobacteria</taxon>
        <taxon>Oceanospirillales</taxon>
        <taxon>Oceanospirillaceae</taxon>
        <taxon>Marinomonas</taxon>
    </lineage>
</organism>
<dbReference type="Gene3D" id="3.20.20.140">
    <property type="entry name" value="Metal-dependent hydrolases"/>
    <property type="match status" value="1"/>
</dbReference>
<comment type="caution">
    <text evidence="3">The sequence shown here is derived from an EMBL/GenBank/DDBJ whole genome shotgun (WGS) entry which is preliminary data.</text>
</comment>
<dbReference type="CDD" id="cd01310">
    <property type="entry name" value="TatD_DNAse"/>
    <property type="match status" value="1"/>
</dbReference>
<protein>
    <submittedName>
        <fullName evidence="3">TatD family hydrolase</fullName>
    </submittedName>
</protein>
<dbReference type="PANTHER" id="PTHR46124">
    <property type="entry name" value="D-AMINOACYL-TRNA DEACYLASE"/>
    <property type="match status" value="1"/>
</dbReference>
<evidence type="ECO:0000313" key="3">
    <source>
        <dbReference type="EMBL" id="MCZ2723240.1"/>
    </source>
</evidence>
<dbReference type="GO" id="GO:0016787">
    <property type="term" value="F:hydrolase activity"/>
    <property type="evidence" value="ECO:0007669"/>
    <property type="project" value="UniProtKB-KW"/>
</dbReference>
<dbReference type="Pfam" id="PF01026">
    <property type="entry name" value="TatD_DNase"/>
    <property type="match status" value="1"/>
</dbReference>
<dbReference type="RefSeq" id="WP_269127331.1">
    <property type="nucleotide sequence ID" value="NZ_JAPUBN010000020.1"/>
</dbReference>
<dbReference type="PIRSF" id="PIRSF005902">
    <property type="entry name" value="DNase_TatD"/>
    <property type="match status" value="1"/>
</dbReference>
<dbReference type="Proteomes" id="UP001149719">
    <property type="component" value="Unassembled WGS sequence"/>
</dbReference>
<comment type="similarity">
    <text evidence="1">Belongs to the metallo-dependent hydrolases superfamily. TatD-type hydrolase family.</text>
</comment>
<keyword evidence="4" id="KW-1185">Reference proteome</keyword>